<name>A0AAV0Y7U5_9HEMI</name>
<dbReference type="AlphaFoldDB" id="A0AAV0Y7U5"/>
<dbReference type="Proteomes" id="UP001160148">
    <property type="component" value="Unassembled WGS sequence"/>
</dbReference>
<reference evidence="1 2" key="1">
    <citation type="submission" date="2023-01" db="EMBL/GenBank/DDBJ databases">
        <authorList>
            <person name="Whitehead M."/>
        </authorList>
    </citation>
    <scope>NUCLEOTIDE SEQUENCE [LARGE SCALE GENOMIC DNA]</scope>
</reference>
<proteinExistence type="predicted"/>
<evidence type="ECO:0000313" key="2">
    <source>
        <dbReference type="Proteomes" id="UP001160148"/>
    </source>
</evidence>
<gene>
    <name evidence="1" type="ORF">MEUPH1_LOCUS30339</name>
</gene>
<sequence length="186" mass="21800">MSINLADSIGTYIIAMFPSEVKDTYFMKDGHNKNPKGKYYAKYYNSMRTLKTSGIVPCKEQVKTVKLATQRKHDNEFEPEDDINYMIEQIQFDTNCSFPELEKIWKATTKYRLNSIKNSTSTAEIMNKWKSYTLPLGYRLIDIDFSTLYPRCSNSVSQFEEKSEKIMMVLDDQLKDNNSRKLFENL</sequence>
<evidence type="ECO:0000313" key="1">
    <source>
        <dbReference type="EMBL" id="CAI6377024.1"/>
    </source>
</evidence>
<protein>
    <submittedName>
        <fullName evidence="1">Uncharacterized protein</fullName>
    </submittedName>
</protein>
<comment type="caution">
    <text evidence="1">The sequence shown here is derived from an EMBL/GenBank/DDBJ whole genome shotgun (WGS) entry which is preliminary data.</text>
</comment>
<accession>A0AAV0Y7U5</accession>
<organism evidence="1 2">
    <name type="scientific">Macrosiphum euphorbiae</name>
    <name type="common">potato aphid</name>
    <dbReference type="NCBI Taxonomy" id="13131"/>
    <lineage>
        <taxon>Eukaryota</taxon>
        <taxon>Metazoa</taxon>
        <taxon>Ecdysozoa</taxon>
        <taxon>Arthropoda</taxon>
        <taxon>Hexapoda</taxon>
        <taxon>Insecta</taxon>
        <taxon>Pterygota</taxon>
        <taxon>Neoptera</taxon>
        <taxon>Paraneoptera</taxon>
        <taxon>Hemiptera</taxon>
        <taxon>Sternorrhyncha</taxon>
        <taxon>Aphidomorpha</taxon>
        <taxon>Aphidoidea</taxon>
        <taxon>Aphididae</taxon>
        <taxon>Macrosiphini</taxon>
        <taxon>Macrosiphum</taxon>
    </lineage>
</organism>
<keyword evidence="2" id="KW-1185">Reference proteome</keyword>
<dbReference type="EMBL" id="CARXXK010001628">
    <property type="protein sequence ID" value="CAI6377024.1"/>
    <property type="molecule type" value="Genomic_DNA"/>
</dbReference>